<dbReference type="KEGG" id="xyk:GT347_03605"/>
<feature type="repeat" description="TPR" evidence="1">
    <location>
        <begin position="244"/>
        <end position="277"/>
    </location>
</feature>
<dbReference type="SUPFAM" id="SSF53756">
    <property type="entry name" value="UDP-Glycosyltransferase/glycogen phosphorylase"/>
    <property type="match status" value="1"/>
</dbReference>
<dbReference type="Proteomes" id="UP000464787">
    <property type="component" value="Chromosome"/>
</dbReference>
<dbReference type="AlphaFoldDB" id="A0A857J233"/>
<evidence type="ECO:0000313" key="2">
    <source>
        <dbReference type="EMBL" id="QHI97142.1"/>
    </source>
</evidence>
<organism evidence="2 3">
    <name type="scientific">Xylophilus rhododendri</name>
    <dbReference type="NCBI Taxonomy" id="2697032"/>
    <lineage>
        <taxon>Bacteria</taxon>
        <taxon>Pseudomonadati</taxon>
        <taxon>Pseudomonadota</taxon>
        <taxon>Betaproteobacteria</taxon>
        <taxon>Burkholderiales</taxon>
        <taxon>Xylophilus</taxon>
    </lineage>
</organism>
<dbReference type="Pfam" id="PF13432">
    <property type="entry name" value="TPR_16"/>
    <property type="match status" value="1"/>
</dbReference>
<dbReference type="Pfam" id="PF13181">
    <property type="entry name" value="TPR_8"/>
    <property type="match status" value="1"/>
</dbReference>
<dbReference type="EMBL" id="CP047650">
    <property type="protein sequence ID" value="QHI97142.1"/>
    <property type="molecule type" value="Genomic_DNA"/>
</dbReference>
<keyword evidence="3" id="KW-1185">Reference proteome</keyword>
<dbReference type="Pfam" id="PF13424">
    <property type="entry name" value="TPR_12"/>
    <property type="match status" value="1"/>
</dbReference>
<dbReference type="InterPro" id="IPR019734">
    <property type="entry name" value="TPR_rpt"/>
</dbReference>
<dbReference type="PROSITE" id="PS50005">
    <property type="entry name" value="TPR"/>
    <property type="match status" value="3"/>
</dbReference>
<feature type="repeat" description="TPR" evidence="1">
    <location>
        <begin position="171"/>
        <end position="204"/>
    </location>
</feature>
<dbReference type="Gene3D" id="3.40.50.2000">
    <property type="entry name" value="Glycogen Phosphorylase B"/>
    <property type="match status" value="1"/>
</dbReference>
<accession>A0A857J233</accession>
<dbReference type="RefSeq" id="WP_160550660.1">
    <property type="nucleotide sequence ID" value="NZ_CP047650.1"/>
</dbReference>
<proteinExistence type="predicted"/>
<evidence type="ECO:0000256" key="1">
    <source>
        <dbReference type="PROSITE-ProRule" id="PRU00339"/>
    </source>
</evidence>
<feature type="repeat" description="TPR" evidence="1">
    <location>
        <begin position="137"/>
        <end position="170"/>
    </location>
</feature>
<dbReference type="PANTHER" id="PTHR44809:SF1">
    <property type="entry name" value="PROTEIN O-MANNOSYL-TRANSFERASE TMTC1"/>
    <property type="match status" value="1"/>
</dbReference>
<gene>
    <name evidence="2" type="ORF">GT347_03605</name>
</gene>
<name>A0A857J233_9BURK</name>
<dbReference type="SMART" id="SM00028">
    <property type="entry name" value="TPR"/>
    <property type="match status" value="6"/>
</dbReference>
<dbReference type="Gene3D" id="1.25.40.10">
    <property type="entry name" value="Tetratricopeptide repeat domain"/>
    <property type="match status" value="3"/>
</dbReference>
<dbReference type="InterPro" id="IPR052943">
    <property type="entry name" value="TMTC_O-mannosyl-trnsfr"/>
</dbReference>
<evidence type="ECO:0000313" key="3">
    <source>
        <dbReference type="Proteomes" id="UP000464787"/>
    </source>
</evidence>
<dbReference type="PANTHER" id="PTHR44809">
    <property type="match status" value="1"/>
</dbReference>
<reference evidence="2 3" key="1">
    <citation type="submission" date="2020-01" db="EMBL/GenBank/DDBJ databases">
        <title>Genome sequencing of strain KACC 21265.</title>
        <authorList>
            <person name="Heo J."/>
            <person name="Kim S.-J."/>
            <person name="Kim J.-S."/>
            <person name="Hong S.-B."/>
            <person name="Kwon S.-W."/>
        </authorList>
    </citation>
    <scope>NUCLEOTIDE SEQUENCE [LARGE SCALE GENOMIC DNA]</scope>
    <source>
        <strain evidence="2 3">KACC 21265</strain>
    </source>
</reference>
<dbReference type="SUPFAM" id="SSF48452">
    <property type="entry name" value="TPR-like"/>
    <property type="match status" value="2"/>
</dbReference>
<keyword evidence="1" id="KW-0802">TPR repeat</keyword>
<dbReference type="InterPro" id="IPR011990">
    <property type="entry name" value="TPR-like_helical_dom_sf"/>
</dbReference>
<sequence length="601" mass="65848">MNIDAVAQVLDALDTGDAHEAFAIGEQALRADPQDAALWSVCGIAARLAGRPADAEHCWRRSLALQPDARVTQHLGELLLAGGQADEALACWQDSADDGSADATCWANLGLLRLRKRQDQAAETALRHALSLDAGQTATWTNLGVLLAANKRWPEAEDAYRHALERRPDDVAALTNLGLTLEELRRHDEAEACQRRALALAPDRPEVHNHLAGVLARRQGLGGDAEAEAEFHYREALRLQPENAAHLSNLGALFFDQGRIHEAESAFRAALAQDAELASAHINLGQLLLSMGRLPEGFQHTEMRYRMRVTGSVPGFPEPPPAGAARQWTGQPLAGKRLLVWPEQGHGDQLQFCRYLALVRTLHQPAFITCACTDSLLALMHTVAGADRHIALQDAPAALPEHDYWVPMLSLPLFCGTTVGTIPGATPYLAADAADIARWAPRIPRAPLRVGLVWRGNVQHDNDADRSLDSLVTLAPLWRVPGVVFVSLQKWAGEHEARHPPGDQPLVHLGSEIESFSDSAAILAQLDLLIAVDTAACHLAGALDIPCWVMLPAFRNDWRWLRGRSDTPWYRRTRLFRQTRRGDWPSVVEEIAKALARLRGG</sequence>
<protein>
    <submittedName>
        <fullName evidence="2">Tetratricopeptide repeat protein</fullName>
    </submittedName>
</protein>